<organism evidence="3 4">
    <name type="scientific">Paenibacillus sacheonensis</name>
    <dbReference type="NCBI Taxonomy" id="742054"/>
    <lineage>
        <taxon>Bacteria</taxon>
        <taxon>Bacillati</taxon>
        <taxon>Bacillota</taxon>
        <taxon>Bacilli</taxon>
        <taxon>Bacillales</taxon>
        <taxon>Paenibacillaceae</taxon>
        <taxon>Paenibacillus</taxon>
    </lineage>
</organism>
<keyword evidence="2" id="KW-0812">Transmembrane</keyword>
<proteinExistence type="predicted"/>
<dbReference type="RefSeq" id="WP_161703124.1">
    <property type="nucleotide sequence ID" value="NZ_JAAAMU010000017.1"/>
</dbReference>
<accession>A0A7X4YTN1</accession>
<protein>
    <submittedName>
        <fullName evidence="3">Uncharacterized protein</fullName>
    </submittedName>
</protein>
<feature type="region of interest" description="Disordered" evidence="1">
    <location>
        <begin position="32"/>
        <end position="112"/>
    </location>
</feature>
<feature type="transmembrane region" description="Helical" evidence="2">
    <location>
        <begin position="6"/>
        <end position="26"/>
    </location>
</feature>
<sequence length="186" mass="20300">MQELLKLLFSNFYVVIIIVGFLLTMLNKSRGKQNPGGNRMPPFGGGAGGRPTAAQPQPERPQQPERPRPVLAQAERRPAEQRRQTSEQGRPTGGMLNTLKAQPSGEGISMEHPEDLGPALYDWSIDEKKAPVSPPKPAGSAMPAASKRQAPQGASFHMPKGKELRQAFILSEILGPPRSKKPLQRK</sequence>
<gene>
    <name evidence="3" type="ORF">GT003_25140</name>
</gene>
<name>A0A7X4YTN1_9BACL</name>
<keyword evidence="4" id="KW-1185">Reference proteome</keyword>
<feature type="region of interest" description="Disordered" evidence="1">
    <location>
        <begin position="126"/>
        <end position="158"/>
    </location>
</feature>
<feature type="compositionally biased region" description="Basic and acidic residues" evidence="1">
    <location>
        <begin position="62"/>
        <end position="85"/>
    </location>
</feature>
<keyword evidence="2" id="KW-0472">Membrane</keyword>
<evidence type="ECO:0000256" key="2">
    <source>
        <dbReference type="SAM" id="Phobius"/>
    </source>
</evidence>
<evidence type="ECO:0000313" key="3">
    <source>
        <dbReference type="EMBL" id="NBC72295.1"/>
    </source>
</evidence>
<dbReference type="AlphaFoldDB" id="A0A7X4YTN1"/>
<keyword evidence="2" id="KW-1133">Transmembrane helix</keyword>
<dbReference type="OrthoDB" id="1798639at2"/>
<reference evidence="3 4" key="1">
    <citation type="submission" date="2020-01" db="EMBL/GenBank/DDBJ databases">
        <title>Paenibacillus soybeanensis sp. nov. isolated from the nodules of soybean (Glycine max(L.) Merr).</title>
        <authorList>
            <person name="Wang H."/>
        </authorList>
    </citation>
    <scope>NUCLEOTIDE SEQUENCE [LARGE SCALE GENOMIC DNA]</scope>
    <source>
        <strain evidence="3 4">DSM 23054</strain>
    </source>
</reference>
<evidence type="ECO:0000256" key="1">
    <source>
        <dbReference type="SAM" id="MobiDB-lite"/>
    </source>
</evidence>
<evidence type="ECO:0000313" key="4">
    <source>
        <dbReference type="Proteomes" id="UP000558113"/>
    </source>
</evidence>
<dbReference type="Proteomes" id="UP000558113">
    <property type="component" value="Unassembled WGS sequence"/>
</dbReference>
<comment type="caution">
    <text evidence="3">The sequence shown here is derived from an EMBL/GenBank/DDBJ whole genome shotgun (WGS) entry which is preliminary data.</text>
</comment>
<dbReference type="EMBL" id="JAAAMU010000017">
    <property type="protein sequence ID" value="NBC72295.1"/>
    <property type="molecule type" value="Genomic_DNA"/>
</dbReference>